<evidence type="ECO:0000313" key="3">
    <source>
        <dbReference type="Proteomes" id="UP001597326"/>
    </source>
</evidence>
<sequence>MSRDASSDRPDGQQVPTDQASPEQGPPGQAGGQPVRRFLSGQFLSDEPSGRRMPTDFSISVRPGHGALADREPSPERRQSMRGFEDGFSDIVDYIVRITHRIWEDQDAGYIYDTYAPGCVVYDDSGAHFGVERVVQGTIGSIHAFPDIRSYADDVIWAGDDEQGFATSHRYINTGHHQGAWQYGPATGRTLNMWGIANCVVIDNEIVEEWVLYNMASKLRQLGIDVVEAARAHGNALAEGVAPARHVPEVWRLDGGRKPLPFQPDPSRPWIDQFVRGLWHDVFNRRDLSAIRRAYSPTVHWNGTSDRVGHGAGDVLAFSRALLATFPDLGVLVEEVYWMGNDEDGYRVSLRWSGAGTHRGHALYGEPSGRRVHLWGISQLYVSGGRITTEWSLFNEFDVLAQIMADQPLELDLRGRR</sequence>
<feature type="compositionally biased region" description="Basic and acidic residues" evidence="1">
    <location>
        <begin position="68"/>
        <end position="83"/>
    </location>
</feature>
<keyword evidence="3" id="KW-1185">Reference proteome</keyword>
<dbReference type="InterPro" id="IPR032710">
    <property type="entry name" value="NTF2-like_dom_sf"/>
</dbReference>
<proteinExistence type="predicted"/>
<comment type="caution">
    <text evidence="2">The sequence shown here is derived from an EMBL/GenBank/DDBJ whole genome shotgun (WGS) entry which is preliminary data.</text>
</comment>
<feature type="region of interest" description="Disordered" evidence="1">
    <location>
        <begin position="1"/>
        <end position="83"/>
    </location>
</feature>
<accession>A0ABW4RS30</accession>
<protein>
    <submittedName>
        <fullName evidence="2">Ester cyclase</fullName>
    </submittedName>
</protein>
<dbReference type="InterPro" id="IPR009959">
    <property type="entry name" value="Cyclase_SnoaL-like"/>
</dbReference>
<gene>
    <name evidence="2" type="ORF">ACFSCS_02845</name>
</gene>
<reference evidence="3" key="1">
    <citation type="journal article" date="2019" name="Int. J. Syst. Evol. Microbiol.">
        <title>The Global Catalogue of Microorganisms (GCM) 10K type strain sequencing project: providing services to taxonomists for standard genome sequencing and annotation.</title>
        <authorList>
            <consortium name="The Broad Institute Genomics Platform"/>
            <consortium name="The Broad Institute Genome Sequencing Center for Infectious Disease"/>
            <person name="Wu L."/>
            <person name="Ma J."/>
        </authorList>
    </citation>
    <scope>NUCLEOTIDE SEQUENCE [LARGE SCALE GENOMIC DNA]</scope>
    <source>
        <strain evidence="3">CAIM 431</strain>
    </source>
</reference>
<feature type="compositionally biased region" description="Basic and acidic residues" evidence="1">
    <location>
        <begin position="1"/>
        <end position="11"/>
    </location>
</feature>
<dbReference type="Pfam" id="PF07366">
    <property type="entry name" value="SnoaL"/>
    <property type="match status" value="2"/>
</dbReference>
<dbReference type="RefSeq" id="WP_343873953.1">
    <property type="nucleotide sequence ID" value="NZ_BAAAIX010000021.1"/>
</dbReference>
<evidence type="ECO:0000313" key="2">
    <source>
        <dbReference type="EMBL" id="MFD1889122.1"/>
    </source>
</evidence>
<dbReference type="PANTHER" id="PTHR38436:SF1">
    <property type="entry name" value="ESTER CYCLASE"/>
    <property type="match status" value="1"/>
</dbReference>
<name>A0ABW4RS30_9ACTN</name>
<dbReference type="Gene3D" id="3.10.450.50">
    <property type="match status" value="2"/>
</dbReference>
<dbReference type="SUPFAM" id="SSF54427">
    <property type="entry name" value="NTF2-like"/>
    <property type="match status" value="2"/>
</dbReference>
<evidence type="ECO:0000256" key="1">
    <source>
        <dbReference type="SAM" id="MobiDB-lite"/>
    </source>
</evidence>
<dbReference type="PANTHER" id="PTHR38436">
    <property type="entry name" value="POLYKETIDE CYCLASE SNOAL-LIKE DOMAIN"/>
    <property type="match status" value="1"/>
</dbReference>
<organism evidence="2 3">
    <name type="scientific">Luteococcus peritonei</name>
    <dbReference type="NCBI Taxonomy" id="88874"/>
    <lineage>
        <taxon>Bacteria</taxon>
        <taxon>Bacillati</taxon>
        <taxon>Actinomycetota</taxon>
        <taxon>Actinomycetes</taxon>
        <taxon>Propionibacteriales</taxon>
        <taxon>Propionibacteriaceae</taxon>
        <taxon>Luteococcus</taxon>
    </lineage>
</organism>
<dbReference type="Proteomes" id="UP001597326">
    <property type="component" value="Unassembled WGS sequence"/>
</dbReference>
<dbReference type="EMBL" id="JBHUFZ010000007">
    <property type="protein sequence ID" value="MFD1889122.1"/>
    <property type="molecule type" value="Genomic_DNA"/>
</dbReference>